<keyword evidence="3" id="KW-1185">Reference proteome</keyword>
<dbReference type="EMBL" id="PKSL01000030">
    <property type="protein sequence ID" value="POW12635.1"/>
    <property type="molecule type" value="Genomic_DNA"/>
</dbReference>
<dbReference type="Proteomes" id="UP000239156">
    <property type="component" value="Unassembled WGS sequence"/>
</dbReference>
<protein>
    <recommendedName>
        <fullName evidence="1">Reverse transcriptase/retrotransposon-derived protein RNase H-like domain-containing protein</fullName>
    </recommendedName>
</protein>
<dbReference type="VEuPathDB" id="FungiDB:PSHT_06301"/>
<name>A0A2S4VSY4_9BASI</name>
<comment type="caution">
    <text evidence="2">The sequence shown here is derived from an EMBL/GenBank/DDBJ whole genome shotgun (WGS) entry which is preliminary data.</text>
</comment>
<sequence length="399" mass="44959">MTPEQRLYLDEHPQFWLVDKRKNNVINSDNKQESFEDLTGSPIADTTFPAGLEDPTYPRNCKWLLPVLANPGVPYYHDDSSHTQGLISPNLPPNYDGWERNLSVVLCIWGTAVKCLTYNAARWLIEIEMMLEVIHAHPDTCHSMACTMLHDRAKDDFRLAKTNGTVPNSWESFKCWITRGNSIATSMRSFAKAGNTLHQGPNEALNHFVKQFFNWQTQAKAHSLLYDCNVMLNLGTFTCITTCRIAPLSSYDLILGPDLIATNTFSTNWSTNKWILKTPGRSYCSFVPCNNLSTIHDLAMISDDQRSQYFSADDDPGVDTPNQAKPHVIETDTSDYAVGAVLLQTNDKDDLHPVAYESSKLNSFQCNYPAQERQLLAILHAWQTSVKESDGKANIQMNG</sequence>
<evidence type="ECO:0000313" key="2">
    <source>
        <dbReference type="EMBL" id="POW12635.1"/>
    </source>
</evidence>
<dbReference type="InterPro" id="IPR041577">
    <property type="entry name" value="RT_RNaseH_2"/>
</dbReference>
<proteinExistence type="predicted"/>
<dbReference type="PANTHER" id="PTHR34072:SF52">
    <property type="entry name" value="RIBONUCLEASE H"/>
    <property type="match status" value="1"/>
</dbReference>
<organism evidence="2 3">
    <name type="scientific">Puccinia striiformis</name>
    <dbReference type="NCBI Taxonomy" id="27350"/>
    <lineage>
        <taxon>Eukaryota</taxon>
        <taxon>Fungi</taxon>
        <taxon>Dikarya</taxon>
        <taxon>Basidiomycota</taxon>
        <taxon>Pucciniomycotina</taxon>
        <taxon>Pucciniomycetes</taxon>
        <taxon>Pucciniales</taxon>
        <taxon>Pucciniaceae</taxon>
        <taxon>Puccinia</taxon>
    </lineage>
</organism>
<dbReference type="Gene3D" id="3.10.20.370">
    <property type="match status" value="1"/>
</dbReference>
<dbReference type="VEuPathDB" id="FungiDB:PSTT_04203"/>
<evidence type="ECO:0000259" key="1">
    <source>
        <dbReference type="Pfam" id="PF17919"/>
    </source>
</evidence>
<feature type="domain" description="Reverse transcriptase/retrotransposon-derived protein RNase H-like" evidence="1">
    <location>
        <begin position="318"/>
        <end position="383"/>
    </location>
</feature>
<evidence type="ECO:0000313" key="3">
    <source>
        <dbReference type="Proteomes" id="UP000239156"/>
    </source>
</evidence>
<dbReference type="AlphaFoldDB" id="A0A2S4VSY4"/>
<accession>A0A2S4VSY4</accession>
<dbReference type="SUPFAM" id="SSF56672">
    <property type="entry name" value="DNA/RNA polymerases"/>
    <property type="match status" value="1"/>
</dbReference>
<dbReference type="PANTHER" id="PTHR34072">
    <property type="entry name" value="ENZYMATIC POLYPROTEIN-RELATED"/>
    <property type="match status" value="1"/>
</dbReference>
<dbReference type="Pfam" id="PF17919">
    <property type="entry name" value="RT_RNaseH_2"/>
    <property type="match status" value="1"/>
</dbReference>
<reference evidence="2" key="1">
    <citation type="submission" date="2017-12" db="EMBL/GenBank/DDBJ databases">
        <title>Gene loss provides genomic basis for host adaptation in cereal stripe rust fungi.</title>
        <authorList>
            <person name="Xia C."/>
        </authorList>
    </citation>
    <scope>NUCLEOTIDE SEQUENCE [LARGE SCALE GENOMIC DNA]</scope>
    <source>
        <strain evidence="2">93-210</strain>
    </source>
</reference>
<dbReference type="InterPro" id="IPR043502">
    <property type="entry name" value="DNA/RNA_pol_sf"/>
</dbReference>
<gene>
    <name evidence="2" type="ORF">PSTT_04203</name>
</gene>